<keyword evidence="1" id="KW-1133">Transmembrane helix</keyword>
<keyword evidence="1" id="KW-0812">Transmembrane</keyword>
<dbReference type="InterPro" id="IPR007383">
    <property type="entry name" value="DUF445"/>
</dbReference>
<evidence type="ECO:0000313" key="2">
    <source>
        <dbReference type="EMBL" id="PSR21198.1"/>
    </source>
</evidence>
<comment type="caution">
    <text evidence="2">The sequence shown here is derived from an EMBL/GenBank/DDBJ whole genome shotgun (WGS) entry which is preliminary data.</text>
</comment>
<proteinExistence type="predicted"/>
<keyword evidence="1" id="KW-0472">Membrane</keyword>
<evidence type="ECO:0000313" key="3">
    <source>
        <dbReference type="Proteomes" id="UP000241848"/>
    </source>
</evidence>
<organism evidence="2 3">
    <name type="scientific">Sulfobacillus acidophilus</name>
    <dbReference type="NCBI Taxonomy" id="53633"/>
    <lineage>
        <taxon>Bacteria</taxon>
        <taxon>Bacillati</taxon>
        <taxon>Bacillota</taxon>
        <taxon>Clostridia</taxon>
        <taxon>Eubacteriales</taxon>
        <taxon>Clostridiales Family XVII. Incertae Sedis</taxon>
        <taxon>Sulfobacillus</taxon>
    </lineage>
</organism>
<dbReference type="PANTHER" id="PTHR38442">
    <property type="entry name" value="INNER MEMBRANE PROTEIN-RELATED"/>
    <property type="match status" value="1"/>
</dbReference>
<dbReference type="AlphaFoldDB" id="A0A2T2WG61"/>
<dbReference type="PANTHER" id="PTHR38442:SF1">
    <property type="entry name" value="INNER MEMBRANE PROTEIN"/>
    <property type="match status" value="1"/>
</dbReference>
<feature type="transmembrane region" description="Helical" evidence="1">
    <location>
        <begin position="32"/>
        <end position="54"/>
    </location>
</feature>
<dbReference type="GO" id="GO:0005886">
    <property type="term" value="C:plasma membrane"/>
    <property type="evidence" value="ECO:0007669"/>
    <property type="project" value="TreeGrafter"/>
</dbReference>
<accession>A0A2T2WG61</accession>
<feature type="transmembrane region" description="Helical" evidence="1">
    <location>
        <begin position="381"/>
        <end position="400"/>
    </location>
</feature>
<name>A0A2T2WG61_9FIRM</name>
<reference evidence="2 3" key="1">
    <citation type="journal article" date="2014" name="BMC Genomics">
        <title>Comparison of environmental and isolate Sulfobacillus genomes reveals diverse carbon, sulfur, nitrogen, and hydrogen metabolisms.</title>
        <authorList>
            <person name="Justice N.B."/>
            <person name="Norman A."/>
            <person name="Brown C.T."/>
            <person name="Singh A."/>
            <person name="Thomas B.C."/>
            <person name="Banfield J.F."/>
        </authorList>
    </citation>
    <scope>NUCLEOTIDE SEQUENCE [LARGE SCALE GENOMIC DNA]</scope>
    <source>
        <strain evidence="2">AMDSBA3</strain>
    </source>
</reference>
<dbReference type="Pfam" id="PF04286">
    <property type="entry name" value="DUF445"/>
    <property type="match status" value="1"/>
</dbReference>
<protein>
    <submittedName>
        <fullName evidence="2">DUF445 domain-containing protein</fullName>
    </submittedName>
</protein>
<sequence>MQRRWANVSLLALIVLLLTALVFHHTGWSPYLLGLALAGLAGGIADWYAVTALFRHPLGMKWLPHTSIISANRDRIIEALATLVETELLSSEFLNANIQKLSVSQFLIGALDKPLSPDIGRFFSQTAADWVRHLDDARLAVFVERMVRNKADDVMISDWAVRLIEWLIRSGNDRALFLFLSEQAEIALDQVELTEDLERRLREMIEDYTKTGTQKFFLGVLESLGTVDYHELTTSIKAALKRWLASDSAFEQFDLILMRIMRSLRDDAVVRARVEEAKMGLLGQIPWEQVVAWARTQAVEALEAGRVTGGLQQGLKSARDWLESEPGYQAQLDALARGILMKTATDHHSLIGRLVRDNLQGMDEREWIDKLEFYVGRDLQWIRINGAVVGALVGLLITVLTHL</sequence>
<evidence type="ECO:0000256" key="1">
    <source>
        <dbReference type="SAM" id="Phobius"/>
    </source>
</evidence>
<dbReference type="EMBL" id="PXYV01000039">
    <property type="protein sequence ID" value="PSR21198.1"/>
    <property type="molecule type" value="Genomic_DNA"/>
</dbReference>
<dbReference type="Proteomes" id="UP000241848">
    <property type="component" value="Unassembled WGS sequence"/>
</dbReference>
<gene>
    <name evidence="2" type="ORF">C7B45_11690</name>
</gene>